<evidence type="ECO:0000256" key="1">
    <source>
        <dbReference type="ARBA" id="ARBA00023015"/>
    </source>
</evidence>
<keyword evidence="2" id="KW-0238">DNA-binding</keyword>
<comment type="caution">
    <text evidence="6">The sequence shown here is derived from an EMBL/GenBank/DDBJ whole genome shotgun (WGS) entry which is preliminary data.</text>
</comment>
<evidence type="ECO:0000256" key="2">
    <source>
        <dbReference type="ARBA" id="ARBA00023125"/>
    </source>
</evidence>
<dbReference type="SMART" id="SM00342">
    <property type="entry name" value="HTH_ARAC"/>
    <property type="match status" value="1"/>
</dbReference>
<dbReference type="PROSITE" id="PS01124">
    <property type="entry name" value="HTH_ARAC_FAMILY_2"/>
    <property type="match status" value="1"/>
</dbReference>
<evidence type="ECO:0000313" key="7">
    <source>
        <dbReference type="Proteomes" id="UP000180253"/>
    </source>
</evidence>
<dbReference type="InterPro" id="IPR018062">
    <property type="entry name" value="HTH_AraC-typ_CS"/>
</dbReference>
<gene>
    <name evidence="6" type="ORF">BIW53_19275</name>
</gene>
<keyword evidence="1" id="KW-0805">Transcription regulation</keyword>
<feature type="transmembrane region" description="Helical" evidence="4">
    <location>
        <begin position="141"/>
        <end position="167"/>
    </location>
</feature>
<dbReference type="InterPro" id="IPR018060">
    <property type="entry name" value="HTH_AraC"/>
</dbReference>
<feature type="domain" description="HTH araC/xylS-type" evidence="5">
    <location>
        <begin position="276"/>
        <end position="374"/>
    </location>
</feature>
<dbReference type="EMBL" id="MNAN01000037">
    <property type="protein sequence ID" value="OHU93497.1"/>
    <property type="molecule type" value="Genomic_DNA"/>
</dbReference>
<feature type="transmembrane region" description="Helical" evidence="4">
    <location>
        <begin position="188"/>
        <end position="206"/>
    </location>
</feature>
<keyword evidence="4" id="KW-0812">Transmembrane</keyword>
<dbReference type="OrthoDB" id="345413at2"/>
<dbReference type="RefSeq" id="WP_070993653.1">
    <property type="nucleotide sequence ID" value="NZ_CBCSHD010000012.1"/>
</dbReference>
<dbReference type="PANTHER" id="PTHR43280:SF29">
    <property type="entry name" value="ARAC-FAMILY TRANSCRIPTIONAL REGULATOR"/>
    <property type="match status" value="1"/>
</dbReference>
<dbReference type="SUPFAM" id="SSF46689">
    <property type="entry name" value="Homeodomain-like"/>
    <property type="match status" value="1"/>
</dbReference>
<feature type="transmembrane region" description="Helical" evidence="4">
    <location>
        <begin position="100"/>
        <end position="121"/>
    </location>
</feature>
<keyword evidence="4" id="KW-1133">Transmembrane helix</keyword>
<dbReference type="Gene3D" id="1.10.10.60">
    <property type="entry name" value="Homeodomain-like"/>
    <property type="match status" value="2"/>
</dbReference>
<dbReference type="GO" id="GO:0003700">
    <property type="term" value="F:DNA-binding transcription factor activity"/>
    <property type="evidence" value="ECO:0007669"/>
    <property type="project" value="InterPro"/>
</dbReference>
<keyword evidence="4" id="KW-0472">Membrane</keyword>
<dbReference type="Pfam" id="PF12833">
    <property type="entry name" value="HTH_18"/>
    <property type="match status" value="1"/>
</dbReference>
<keyword evidence="7" id="KW-1185">Reference proteome</keyword>
<dbReference type="Proteomes" id="UP000180253">
    <property type="component" value="Unassembled WGS sequence"/>
</dbReference>
<name>A0A1S1MXI4_9GAMM</name>
<sequence>MNIDVVQTVIYSGMLGAIALSLVDVATREKQKTTTFLAGLLLLLMVNVLGELFLYSGAYQYAPGLVGAQLPIRMLLGPALYLYAYACMSPNKAPSQRTYLIALTGPLLAILPMLPFVLGLSSEQKLALADPLTRDPDHYKLALFMCVGTMLVFIVFTGIYLVATLKLHHRHCKQLMDRFSSIERQSMGWFRVVLILWGIAWFMYSVEYVMVFMGWRWFGTGVVLPLFEAVVLVAFAHLALKQSVLDESEKGKPQANDTRATMLSEQRMAQIAAKLEKVMLEDHMFMEEELSLNKLSNAIGISENHISETLSQHLQMNFFHFVNSYRIELAKTLLLTTGKLVSTIAYEVGFNSKSTFNTAFKKQTGLTPSAFKKQQKSTSNEKILN</sequence>
<dbReference type="PROSITE" id="PS00041">
    <property type="entry name" value="HTH_ARAC_FAMILY_1"/>
    <property type="match status" value="1"/>
</dbReference>
<accession>A0A1S1MXI4</accession>
<proteinExistence type="predicted"/>
<dbReference type="InterPro" id="IPR009057">
    <property type="entry name" value="Homeodomain-like_sf"/>
</dbReference>
<dbReference type="PRINTS" id="PR00032">
    <property type="entry name" value="HTHARAC"/>
</dbReference>
<organism evidence="6 7">
    <name type="scientific">Pseudoalteromonas byunsanensis</name>
    <dbReference type="NCBI Taxonomy" id="327939"/>
    <lineage>
        <taxon>Bacteria</taxon>
        <taxon>Pseudomonadati</taxon>
        <taxon>Pseudomonadota</taxon>
        <taxon>Gammaproteobacteria</taxon>
        <taxon>Alteromonadales</taxon>
        <taxon>Pseudoalteromonadaceae</taxon>
        <taxon>Pseudoalteromonas</taxon>
    </lineage>
</organism>
<dbReference type="PANTHER" id="PTHR43280">
    <property type="entry name" value="ARAC-FAMILY TRANSCRIPTIONAL REGULATOR"/>
    <property type="match status" value="1"/>
</dbReference>
<evidence type="ECO:0000259" key="5">
    <source>
        <dbReference type="PROSITE" id="PS01124"/>
    </source>
</evidence>
<feature type="transmembrane region" description="Helical" evidence="4">
    <location>
        <begin position="35"/>
        <end position="58"/>
    </location>
</feature>
<keyword evidence="3" id="KW-0804">Transcription</keyword>
<dbReference type="GO" id="GO:0043565">
    <property type="term" value="F:sequence-specific DNA binding"/>
    <property type="evidence" value="ECO:0007669"/>
    <property type="project" value="InterPro"/>
</dbReference>
<protein>
    <submittedName>
        <fullName evidence="6">AraC family transcriptional regulator</fullName>
    </submittedName>
</protein>
<reference evidence="6 7" key="1">
    <citation type="submission" date="2016-10" db="EMBL/GenBank/DDBJ databases">
        <title>Pseudoalteromonas amylolytica sp. nov., isolated from the surface seawater.</title>
        <authorList>
            <person name="Wu Y.-H."/>
            <person name="Cheng H."/>
            <person name="Jin X.-B."/>
            <person name="Wang C.-S."/>
            <person name="Xu X.-W."/>
        </authorList>
    </citation>
    <scope>NUCLEOTIDE SEQUENCE [LARGE SCALE GENOMIC DNA]</scope>
    <source>
        <strain evidence="6 7">JCM 12483</strain>
    </source>
</reference>
<dbReference type="AlphaFoldDB" id="A0A1S1MXI4"/>
<feature type="transmembrane region" description="Helical" evidence="4">
    <location>
        <begin position="6"/>
        <end position="23"/>
    </location>
</feature>
<evidence type="ECO:0000256" key="3">
    <source>
        <dbReference type="ARBA" id="ARBA00023163"/>
    </source>
</evidence>
<dbReference type="InterPro" id="IPR020449">
    <property type="entry name" value="Tscrpt_reg_AraC-type_HTH"/>
</dbReference>
<dbReference type="STRING" id="327939.BIW53_19275"/>
<feature type="transmembrane region" description="Helical" evidence="4">
    <location>
        <begin position="218"/>
        <end position="240"/>
    </location>
</feature>
<evidence type="ECO:0000256" key="4">
    <source>
        <dbReference type="SAM" id="Phobius"/>
    </source>
</evidence>
<evidence type="ECO:0000313" key="6">
    <source>
        <dbReference type="EMBL" id="OHU93497.1"/>
    </source>
</evidence>
<feature type="transmembrane region" description="Helical" evidence="4">
    <location>
        <begin position="70"/>
        <end position="88"/>
    </location>
</feature>